<evidence type="ECO:0000256" key="4">
    <source>
        <dbReference type="ARBA" id="ARBA00023242"/>
    </source>
</evidence>
<proteinExistence type="predicted"/>
<evidence type="ECO:0000256" key="2">
    <source>
        <dbReference type="ARBA" id="ARBA00023125"/>
    </source>
</evidence>
<organism evidence="8 9">
    <name type="scientific">Musa troglodytarum</name>
    <name type="common">fe'i banana</name>
    <dbReference type="NCBI Taxonomy" id="320322"/>
    <lineage>
        <taxon>Eukaryota</taxon>
        <taxon>Viridiplantae</taxon>
        <taxon>Streptophyta</taxon>
        <taxon>Embryophyta</taxon>
        <taxon>Tracheophyta</taxon>
        <taxon>Spermatophyta</taxon>
        <taxon>Magnoliopsida</taxon>
        <taxon>Liliopsida</taxon>
        <taxon>Zingiberales</taxon>
        <taxon>Musaceae</taxon>
        <taxon>Musa</taxon>
    </lineage>
</organism>
<evidence type="ECO:0000256" key="3">
    <source>
        <dbReference type="ARBA" id="ARBA00023163"/>
    </source>
</evidence>
<dbReference type="GO" id="GO:0003677">
    <property type="term" value="F:DNA binding"/>
    <property type="evidence" value="ECO:0007669"/>
    <property type="project" value="UniProtKB-KW"/>
</dbReference>
<feature type="compositionally biased region" description="Low complexity" evidence="5">
    <location>
        <begin position="852"/>
        <end position="872"/>
    </location>
</feature>
<reference evidence="8" key="1">
    <citation type="submission" date="2022-05" db="EMBL/GenBank/DDBJ databases">
        <title>The Musa troglodytarum L. genome provides insights into the mechanism of non-climacteric behaviour and enrichment of carotenoids.</title>
        <authorList>
            <person name="Wang J."/>
        </authorList>
    </citation>
    <scope>NUCLEOTIDE SEQUENCE</scope>
    <source>
        <tissue evidence="8">Leaf</tissue>
    </source>
</reference>
<evidence type="ECO:0000259" key="7">
    <source>
        <dbReference type="PROSITE" id="PS51745"/>
    </source>
</evidence>
<dbReference type="Pfam" id="PF02042">
    <property type="entry name" value="RWP-RK"/>
    <property type="match status" value="1"/>
</dbReference>
<dbReference type="EMBL" id="CP097502">
    <property type="protein sequence ID" value="URD72042.1"/>
    <property type="molecule type" value="Genomic_DNA"/>
</dbReference>
<evidence type="ECO:0000256" key="5">
    <source>
        <dbReference type="SAM" id="MobiDB-lite"/>
    </source>
</evidence>
<dbReference type="PANTHER" id="PTHR32002:SF79">
    <property type="entry name" value="OS09G0549450 PROTEIN"/>
    <property type="match status" value="1"/>
</dbReference>
<dbReference type="SMART" id="SM00666">
    <property type="entry name" value="PB1"/>
    <property type="match status" value="1"/>
</dbReference>
<dbReference type="InterPro" id="IPR055081">
    <property type="entry name" value="NLP1-9_GAF"/>
</dbReference>
<feature type="compositionally biased region" description="Polar residues" evidence="5">
    <location>
        <begin position="815"/>
        <end position="834"/>
    </location>
</feature>
<feature type="domain" description="PB1" evidence="7">
    <location>
        <begin position="947"/>
        <end position="1030"/>
    </location>
</feature>
<dbReference type="Gene3D" id="3.10.20.90">
    <property type="entry name" value="Phosphatidylinositol 3-kinase Catalytic Subunit, Chain A, domain 1"/>
    <property type="match status" value="1"/>
</dbReference>
<feature type="domain" description="RWP-RK" evidence="6">
    <location>
        <begin position="719"/>
        <end position="800"/>
    </location>
</feature>
<dbReference type="PANTHER" id="PTHR32002">
    <property type="entry name" value="PROTEIN NLP8"/>
    <property type="match status" value="1"/>
</dbReference>
<sequence>MVRDPKADGNQSGRVEEEPFVVILLPGPHQPASISHVRSRFQAETRLGFRLKEKDFGLASYLFLSSLRISGCARNSHSVLIVCVIGIEEISLMEAAPRHESLVGRNFSDGAADLDLLDQLLSRDGWLEFPDCPDVLQAGTPCSMSPLSSLSFSPLFEVNNSSSNPDRLESCSQDGIGRSVVSACPPGDETLTENFDRTQSPNLNSTGRLIFSIHSGVLRTADLSSKPGTRRSIQPGDSNFYVKERFMQALCHIKDARRDSEVLVQLWVPVKRGDQLILTTYSQPFSLNPNSEKLMNYREVSTNYHFSAQENSGKVLGLPGRVFLGRLPEWTPDVRFFSSYEYLRVDYAQRLGIRGSIAIPVFDQGSRSCLGVVEVVMTTQKLNYSVELEKICNALQAVDLRSSADASVPRLEVGSGSYQAALPEILEVLKAVCRMHMLPLAQTWIPCIQQGKRGIRHSDENYRHCVSTSDAAYCVTDPSMIGFHEACSEHHLLRGQGAAGRAFTTNQPCFVSDVTASSKTEYPLSHHAKMFGLRGAVAICMQSILSGNVDFVLEFFLPTNCILIEEQKQMLDSLSGTIQQVCRTLHVVTSKELADENMLQKNEMIPHILLEKSSSEAQPAQKYDPVASLDAHAKKLHRSLPPWFTSTMKNSVKKRGHTFKFKKPEAEGFSITTDRGYTEEVLPAAEIFLKLGHHRKGFSKDVIDIENSFNFNSTCSEAAKTTAKRRRKSEKTVSLEVLRAHFAGSLKDAAKNIGVCPTTLKRICRQHGITRWPSRMIKKIDHSLQKLRVVIDSAHGADKSIQLSSLYKDFTTASVSDKNSSGDFVVSKSNQNDHPNADHQYLDAELNHPHLSSSHSSTSCSQTSTSNLSSSSGKKKCTQPREPRMIQEVNLEEIVVHTPQGANSQIGLHLSAQSTQLCPGRFESQKSPGEHCSSASLSHSDNYKISSIGVKVLYGAEKVRIRLHPTWGFKDLRQEILKRFNIGDKSSVNLRYIDDELEWILLTCDADLQECLCIYRSSGARTIKITLQSVDNPPIVASSRSTGLSF</sequence>
<evidence type="ECO:0000256" key="1">
    <source>
        <dbReference type="ARBA" id="ARBA00023015"/>
    </source>
</evidence>
<keyword evidence="3" id="KW-0804">Transcription</keyword>
<dbReference type="GO" id="GO:0003700">
    <property type="term" value="F:DNA-binding transcription factor activity"/>
    <property type="evidence" value="ECO:0007669"/>
    <property type="project" value="InterPro"/>
</dbReference>
<evidence type="ECO:0000313" key="8">
    <source>
        <dbReference type="EMBL" id="URD72042.1"/>
    </source>
</evidence>
<feature type="region of interest" description="Disordered" evidence="5">
    <location>
        <begin position="815"/>
        <end position="882"/>
    </location>
</feature>
<dbReference type="SUPFAM" id="SSF54277">
    <property type="entry name" value="CAD &amp; PB1 domains"/>
    <property type="match status" value="1"/>
</dbReference>
<protein>
    <submittedName>
        <fullName evidence="8">RWP-RK domain</fullName>
    </submittedName>
</protein>
<dbReference type="InterPro" id="IPR003035">
    <property type="entry name" value="RWP-RK_dom"/>
</dbReference>
<keyword evidence="1" id="KW-0805">Transcription regulation</keyword>
<evidence type="ECO:0000313" key="9">
    <source>
        <dbReference type="Proteomes" id="UP001055439"/>
    </source>
</evidence>
<keyword evidence="4" id="KW-0539">Nucleus</keyword>
<dbReference type="Proteomes" id="UP001055439">
    <property type="component" value="Chromosome 1"/>
</dbReference>
<dbReference type="InterPro" id="IPR034891">
    <property type="entry name" value="PB1_NLP"/>
</dbReference>
<name>A0A9E7E8L3_9LILI</name>
<dbReference type="Pfam" id="PF22922">
    <property type="entry name" value="GAF_NLP"/>
    <property type="match status" value="1"/>
</dbReference>
<keyword evidence="9" id="KW-1185">Reference proteome</keyword>
<dbReference type="PROSITE" id="PS51745">
    <property type="entry name" value="PB1"/>
    <property type="match status" value="1"/>
</dbReference>
<dbReference type="OrthoDB" id="6270329at2759"/>
<dbReference type="CDD" id="cd06407">
    <property type="entry name" value="PB1_NLP"/>
    <property type="match status" value="1"/>
</dbReference>
<keyword evidence="2" id="KW-0238">DNA-binding</keyword>
<dbReference type="InterPro" id="IPR053793">
    <property type="entry name" value="PB1-like"/>
</dbReference>
<accession>A0A9E7E8L3</accession>
<evidence type="ECO:0000259" key="6">
    <source>
        <dbReference type="PROSITE" id="PS51519"/>
    </source>
</evidence>
<gene>
    <name evidence="8" type="ORF">MUK42_08805</name>
</gene>
<dbReference type="Pfam" id="PF00564">
    <property type="entry name" value="PB1"/>
    <property type="match status" value="1"/>
</dbReference>
<dbReference type="PROSITE" id="PS51519">
    <property type="entry name" value="RWP_RK"/>
    <property type="match status" value="1"/>
</dbReference>
<dbReference type="AlphaFoldDB" id="A0A9E7E8L3"/>
<feature type="compositionally biased region" description="Basic and acidic residues" evidence="5">
    <location>
        <begin position="835"/>
        <end position="848"/>
    </location>
</feature>
<dbReference type="InterPro" id="IPR000270">
    <property type="entry name" value="PB1_dom"/>
</dbReference>
<dbReference type="InterPro" id="IPR045012">
    <property type="entry name" value="NLP"/>
</dbReference>